<dbReference type="PANTHER" id="PTHR48043:SF114">
    <property type="entry name" value="IP04436P-RELATED"/>
    <property type="match status" value="1"/>
</dbReference>
<sequence length="518" mass="58691">MKLPVTIITILTTIFINEVTPLNILGVFPYQGRSHFFVFEPYLRELAARGHNVTVITHFPQKTPVKNYQDISLAGTSIQVEGLIPVEKSYFTLIMIGVYLIGTGTDNCKALLANDNVQKLWKSEAKFDVVLVEQFNSDCSLGLAHKLGAPVIGLTSHTLMPWQLNRFGVEFNPSYVSTQFLSGGTKPSLFERIERVIVYNIFNTAFKYASQRTDESTLREYFDDVPPLEELAQNIRVQLVYTHHTLSGVNLYPPKIVEVNGYHVAKPKPLPEKLKKFIDEAEHGVIYVSFGSMLKAASTPRDKLEAITKALSQLPQRVIFKWEEKTLPGDYKNIYISDWLPQNDILAHPNVVAFYSHCGLLGTTEAIYHGVPIVGMPIFGDQPSNAAAMEESGMGVQIQTTELTTEKLLEKFKIVLDPQFRANVKRLSKVWHDRPSSPMDTAIYWTEYVARNPNFTFVPPTVHVPFYQFWCLDVLAVFILISLISFYVLKFLCCLVCRRKSKEVVKNANTKKKSKKDN</sequence>
<dbReference type="InterPro" id="IPR002213">
    <property type="entry name" value="UDP_glucos_trans"/>
</dbReference>
<keyword evidence="4" id="KW-0812">Transmembrane</keyword>
<comment type="similarity">
    <text evidence="1">Belongs to the UDP-glycosyltransferase family.</text>
</comment>
<evidence type="ECO:0000256" key="4">
    <source>
        <dbReference type="SAM" id="Phobius"/>
    </source>
</evidence>
<protein>
    <submittedName>
        <fullName evidence="5">UDP-glycosyltransferase UGT42C7</fullName>
    </submittedName>
</protein>
<organism evidence="5">
    <name type="scientific">Ostrinia furnacalis</name>
    <name type="common">Asian corn borer</name>
    <dbReference type="NCBI Taxonomy" id="93504"/>
    <lineage>
        <taxon>Eukaryota</taxon>
        <taxon>Metazoa</taxon>
        <taxon>Ecdysozoa</taxon>
        <taxon>Arthropoda</taxon>
        <taxon>Hexapoda</taxon>
        <taxon>Insecta</taxon>
        <taxon>Pterygota</taxon>
        <taxon>Neoptera</taxon>
        <taxon>Endopterygota</taxon>
        <taxon>Lepidoptera</taxon>
        <taxon>Glossata</taxon>
        <taxon>Ditrysia</taxon>
        <taxon>Pyraloidea</taxon>
        <taxon>Crambidae</taxon>
        <taxon>Pyraustinae</taxon>
        <taxon>Ostrinia</taxon>
    </lineage>
</organism>
<accession>A0A7H1CRH4</accession>
<keyword evidence="4" id="KW-1133">Transmembrane helix</keyword>
<dbReference type="SUPFAM" id="SSF53756">
    <property type="entry name" value="UDP-Glycosyltransferase/glycogen phosphorylase"/>
    <property type="match status" value="1"/>
</dbReference>
<keyword evidence="3 5" id="KW-0808">Transferase</keyword>
<evidence type="ECO:0000313" key="5">
    <source>
        <dbReference type="EMBL" id="QNS26332.1"/>
    </source>
</evidence>
<evidence type="ECO:0000256" key="1">
    <source>
        <dbReference type="ARBA" id="ARBA00009995"/>
    </source>
</evidence>
<dbReference type="Gene3D" id="3.40.50.2000">
    <property type="entry name" value="Glycogen Phosphorylase B"/>
    <property type="match status" value="2"/>
</dbReference>
<proteinExistence type="evidence at transcript level"/>
<dbReference type="Pfam" id="PF00201">
    <property type="entry name" value="UDPGT"/>
    <property type="match status" value="1"/>
</dbReference>
<keyword evidence="2" id="KW-0328">Glycosyltransferase</keyword>
<dbReference type="EMBL" id="MT215188">
    <property type="protein sequence ID" value="QNS26332.1"/>
    <property type="molecule type" value="mRNA"/>
</dbReference>
<keyword evidence="4" id="KW-0472">Membrane</keyword>
<dbReference type="FunFam" id="3.40.50.2000:FF:000050">
    <property type="entry name" value="UDP-glucuronosyltransferase"/>
    <property type="match status" value="1"/>
</dbReference>
<name>A0A7H1CRH4_OSTFU</name>
<dbReference type="InterPro" id="IPR050271">
    <property type="entry name" value="UDP-glycosyltransferase"/>
</dbReference>
<evidence type="ECO:0000256" key="2">
    <source>
        <dbReference type="ARBA" id="ARBA00022676"/>
    </source>
</evidence>
<feature type="transmembrane region" description="Helical" evidence="4">
    <location>
        <begin position="474"/>
        <end position="497"/>
    </location>
</feature>
<reference evidence="5" key="1">
    <citation type="submission" date="2020-03" db="EMBL/GenBank/DDBJ databases">
        <title>Analysis of the UDP-glycosyltransferase gene family in the antennae of Ostrinia furnacalis.</title>
        <authorList>
            <person name="Liu S."/>
        </authorList>
    </citation>
    <scope>NUCLEOTIDE SEQUENCE</scope>
    <source>
        <strain evidence="5">HF</strain>
    </source>
</reference>
<dbReference type="AlphaFoldDB" id="A0A7H1CRH4"/>
<evidence type="ECO:0000256" key="3">
    <source>
        <dbReference type="ARBA" id="ARBA00022679"/>
    </source>
</evidence>
<dbReference type="CDD" id="cd03784">
    <property type="entry name" value="GT1_Gtf-like"/>
    <property type="match status" value="1"/>
</dbReference>
<dbReference type="GO" id="GO:0008194">
    <property type="term" value="F:UDP-glycosyltransferase activity"/>
    <property type="evidence" value="ECO:0007669"/>
    <property type="project" value="InterPro"/>
</dbReference>
<dbReference type="PANTHER" id="PTHR48043">
    <property type="entry name" value="EG:EG0003.4 PROTEIN-RELATED"/>
    <property type="match status" value="1"/>
</dbReference>